<dbReference type="InterPro" id="IPR036388">
    <property type="entry name" value="WH-like_DNA-bd_sf"/>
</dbReference>
<dbReference type="InterPro" id="IPR036390">
    <property type="entry name" value="WH_DNA-bd_sf"/>
</dbReference>
<evidence type="ECO:0000313" key="6">
    <source>
        <dbReference type="EMBL" id="MPM49655.1"/>
    </source>
</evidence>
<feature type="domain" description="HTH marR-type" evidence="5">
    <location>
        <begin position="1"/>
        <end position="73"/>
    </location>
</feature>
<dbReference type="PRINTS" id="PR00598">
    <property type="entry name" value="HTHMARR"/>
</dbReference>
<comment type="caution">
    <text evidence="6">The sequence shown here is derived from an EMBL/GenBank/DDBJ whole genome shotgun (WGS) entry which is preliminary data.</text>
</comment>
<keyword evidence="3" id="KW-0804">Transcription</keyword>
<keyword evidence="1" id="KW-0805">Transcription regulation</keyword>
<reference evidence="6" key="1">
    <citation type="submission" date="2019-08" db="EMBL/GenBank/DDBJ databases">
        <authorList>
            <person name="Kucharzyk K."/>
            <person name="Murdoch R.W."/>
            <person name="Higgins S."/>
            <person name="Loffler F."/>
        </authorList>
    </citation>
    <scope>NUCLEOTIDE SEQUENCE</scope>
</reference>
<evidence type="ECO:0000256" key="1">
    <source>
        <dbReference type="ARBA" id="ARBA00023015"/>
    </source>
</evidence>
<protein>
    <recommendedName>
        <fullName evidence="5">HTH marR-type domain-containing protein</fullName>
    </recommendedName>
</protein>
<dbReference type="GO" id="GO:0003700">
    <property type="term" value="F:DNA-binding transcription factor activity"/>
    <property type="evidence" value="ECO:0007669"/>
    <property type="project" value="InterPro"/>
</dbReference>
<feature type="region of interest" description="Disordered" evidence="4">
    <location>
        <begin position="1"/>
        <end position="20"/>
    </location>
</feature>
<evidence type="ECO:0000256" key="4">
    <source>
        <dbReference type="SAM" id="MobiDB-lite"/>
    </source>
</evidence>
<dbReference type="AlphaFoldDB" id="A0A645A8X5"/>
<dbReference type="PANTHER" id="PTHR42756:SF1">
    <property type="entry name" value="TRANSCRIPTIONAL REPRESSOR OF EMRAB OPERON"/>
    <property type="match status" value="1"/>
</dbReference>
<evidence type="ECO:0000259" key="5">
    <source>
        <dbReference type="PROSITE" id="PS50995"/>
    </source>
</evidence>
<keyword evidence="2" id="KW-0238">DNA-binding</keyword>
<sequence length="80" mass="9307">MTNILSSMESEDLVRRVEDPQDKRQKRVILTDAAKALCNEHLMLVNSFEATLRKALSDEELEQFFAITEKLKTTLETYRC</sequence>
<evidence type="ECO:0000256" key="3">
    <source>
        <dbReference type="ARBA" id="ARBA00023163"/>
    </source>
</evidence>
<proteinExistence type="predicted"/>
<dbReference type="GO" id="GO:0003677">
    <property type="term" value="F:DNA binding"/>
    <property type="evidence" value="ECO:0007669"/>
    <property type="project" value="UniProtKB-KW"/>
</dbReference>
<dbReference type="InterPro" id="IPR000835">
    <property type="entry name" value="HTH_MarR-typ"/>
</dbReference>
<dbReference type="PROSITE" id="PS50995">
    <property type="entry name" value="HTH_MARR_2"/>
    <property type="match status" value="1"/>
</dbReference>
<gene>
    <name evidence="6" type="ORF">SDC9_96385</name>
</gene>
<dbReference type="Gene3D" id="1.10.10.10">
    <property type="entry name" value="Winged helix-like DNA-binding domain superfamily/Winged helix DNA-binding domain"/>
    <property type="match status" value="1"/>
</dbReference>
<evidence type="ECO:0000256" key="2">
    <source>
        <dbReference type="ARBA" id="ARBA00023125"/>
    </source>
</evidence>
<dbReference type="SUPFAM" id="SSF46785">
    <property type="entry name" value="Winged helix' DNA-binding domain"/>
    <property type="match status" value="1"/>
</dbReference>
<accession>A0A645A8X5</accession>
<organism evidence="6">
    <name type="scientific">bioreactor metagenome</name>
    <dbReference type="NCBI Taxonomy" id="1076179"/>
    <lineage>
        <taxon>unclassified sequences</taxon>
        <taxon>metagenomes</taxon>
        <taxon>ecological metagenomes</taxon>
    </lineage>
</organism>
<dbReference type="PANTHER" id="PTHR42756">
    <property type="entry name" value="TRANSCRIPTIONAL REGULATOR, MARR"/>
    <property type="match status" value="1"/>
</dbReference>
<name>A0A645A8X5_9ZZZZ</name>
<dbReference type="EMBL" id="VSSQ01012617">
    <property type="protein sequence ID" value="MPM49655.1"/>
    <property type="molecule type" value="Genomic_DNA"/>
</dbReference>